<feature type="region of interest" description="Disordered" evidence="1">
    <location>
        <begin position="1"/>
        <end position="21"/>
    </location>
</feature>
<evidence type="ECO:0000256" key="1">
    <source>
        <dbReference type="SAM" id="MobiDB-lite"/>
    </source>
</evidence>
<reference evidence="2 3" key="1">
    <citation type="submission" date="2019-09" db="EMBL/GenBank/DDBJ databases">
        <title>Whole genome sequencing of Microbacterium maritypicum.</title>
        <authorList>
            <person name="Lenchi N."/>
        </authorList>
    </citation>
    <scope>NUCLEOTIDE SEQUENCE [LARGE SCALE GENOMIC DNA]</scope>
    <source>
        <strain evidence="2 3">DSM 12512</strain>
    </source>
</reference>
<organism evidence="2 3">
    <name type="scientific">Microbacterium maritypicum</name>
    <name type="common">Microbacterium liquefaciens</name>
    <dbReference type="NCBI Taxonomy" id="33918"/>
    <lineage>
        <taxon>Bacteria</taxon>
        <taxon>Bacillati</taxon>
        <taxon>Actinomycetota</taxon>
        <taxon>Actinomycetes</taxon>
        <taxon>Micrococcales</taxon>
        <taxon>Microbacteriaceae</taxon>
        <taxon>Microbacterium</taxon>
    </lineage>
</organism>
<dbReference type="RefSeq" id="WP_055870195.1">
    <property type="nucleotide sequence ID" value="NZ_BAAAIN010000001.1"/>
</dbReference>
<comment type="caution">
    <text evidence="2">The sequence shown here is derived from an EMBL/GenBank/DDBJ whole genome shotgun (WGS) entry which is preliminary data.</text>
</comment>
<gene>
    <name evidence="2" type="ORF">F6W70_13820</name>
</gene>
<name>A0AAD3ZYI6_MICMQ</name>
<dbReference type="Proteomes" id="UP000436027">
    <property type="component" value="Unassembled WGS sequence"/>
</dbReference>
<protein>
    <submittedName>
        <fullName evidence="2">Asp23/Gls24 family envelope stress response protein</fullName>
    </submittedName>
</protein>
<proteinExistence type="predicted"/>
<evidence type="ECO:0000313" key="2">
    <source>
        <dbReference type="EMBL" id="KAB1883667.1"/>
    </source>
</evidence>
<dbReference type="EMBL" id="WAAQ01000002">
    <property type="protein sequence ID" value="KAB1883667.1"/>
    <property type="molecule type" value="Genomic_DNA"/>
</dbReference>
<evidence type="ECO:0000313" key="3">
    <source>
        <dbReference type="Proteomes" id="UP000436027"/>
    </source>
</evidence>
<accession>A0AAD3ZYI6</accession>
<sequence>MTDERETREVRRLGLEPTDLDGHTLDELTDYLDAGRQPADRSIDESPGCQLALDALERLQGLGAELIAAEAAAEPPVDENWVDRILSGIAMDARAGRRIPFESPDPHVDLAITEGAVRGLIRSAENAVPGLLVGRCRLDGDVTQAGAPIRIEIDASALHGQSIPKVAAELRAEVDRGLRAHTELNVIAIDIAIKDVREVSSWAGESR</sequence>
<dbReference type="AlphaFoldDB" id="A0AAD3ZYI6"/>